<organism evidence="8 9">
    <name type="scientific">Diplodia corticola</name>
    <dbReference type="NCBI Taxonomy" id="236234"/>
    <lineage>
        <taxon>Eukaryota</taxon>
        <taxon>Fungi</taxon>
        <taxon>Dikarya</taxon>
        <taxon>Ascomycota</taxon>
        <taxon>Pezizomycotina</taxon>
        <taxon>Dothideomycetes</taxon>
        <taxon>Dothideomycetes incertae sedis</taxon>
        <taxon>Botryosphaeriales</taxon>
        <taxon>Botryosphaeriaceae</taxon>
        <taxon>Diplodia</taxon>
    </lineage>
</organism>
<dbReference type="InterPro" id="IPR003661">
    <property type="entry name" value="HisK_dim/P_dom"/>
</dbReference>
<dbReference type="SUPFAM" id="SSF55874">
    <property type="entry name" value="ATPase domain of HSP90 chaperone/DNA topoisomerase II/histidine kinase"/>
    <property type="match status" value="1"/>
</dbReference>
<dbReference type="EMBL" id="MNUE01000001">
    <property type="protein sequence ID" value="OJD40658.1"/>
    <property type="molecule type" value="Genomic_DNA"/>
</dbReference>
<feature type="domain" description="Response regulatory" evidence="7">
    <location>
        <begin position="1117"/>
        <end position="1254"/>
    </location>
</feature>
<evidence type="ECO:0000256" key="5">
    <source>
        <dbReference type="SAM" id="MobiDB-lite"/>
    </source>
</evidence>
<gene>
    <name evidence="8" type="ORF">BKCO1_100021</name>
</gene>
<dbReference type="OrthoDB" id="303614at2759"/>
<feature type="modified residue" description="4-aspartylphosphate" evidence="4">
    <location>
        <position position="1184"/>
    </location>
</feature>
<evidence type="ECO:0000256" key="3">
    <source>
        <dbReference type="ARBA" id="ARBA00022777"/>
    </source>
</evidence>
<evidence type="ECO:0000256" key="2">
    <source>
        <dbReference type="ARBA" id="ARBA00022679"/>
    </source>
</evidence>
<dbReference type="Pfam" id="PF01590">
    <property type="entry name" value="GAF"/>
    <property type="match status" value="1"/>
</dbReference>
<feature type="compositionally biased region" description="Polar residues" evidence="5">
    <location>
        <begin position="274"/>
        <end position="283"/>
    </location>
</feature>
<name>A0A1J9RL11_9PEZI</name>
<dbReference type="GO" id="GO:0000155">
    <property type="term" value="F:phosphorelay sensor kinase activity"/>
    <property type="evidence" value="ECO:0007669"/>
    <property type="project" value="InterPro"/>
</dbReference>
<dbReference type="SUPFAM" id="SSF55781">
    <property type="entry name" value="GAF domain-like"/>
    <property type="match status" value="1"/>
</dbReference>
<feature type="domain" description="Histidine kinase" evidence="6">
    <location>
        <begin position="589"/>
        <end position="870"/>
    </location>
</feature>
<dbReference type="GeneID" id="31009841"/>
<dbReference type="Pfam" id="PF02518">
    <property type="entry name" value="HATPase_c"/>
    <property type="match status" value="1"/>
</dbReference>
<dbReference type="Pfam" id="PF00072">
    <property type="entry name" value="Response_reg"/>
    <property type="match status" value="1"/>
</dbReference>
<evidence type="ECO:0000256" key="1">
    <source>
        <dbReference type="ARBA" id="ARBA00022553"/>
    </source>
</evidence>
<dbReference type="FunFam" id="3.30.450.40:FF:000083">
    <property type="entry name" value="Sensor histidine kinase/response regulator, putative (AFU_orthologue AFUA_4G00660)"/>
    <property type="match status" value="1"/>
</dbReference>
<dbReference type="SMART" id="SM00388">
    <property type="entry name" value="HisKA"/>
    <property type="match status" value="1"/>
</dbReference>
<feature type="compositionally biased region" description="Polar residues" evidence="5">
    <location>
        <begin position="1099"/>
        <end position="1109"/>
    </location>
</feature>
<dbReference type="InterPro" id="IPR029016">
    <property type="entry name" value="GAF-like_dom_sf"/>
</dbReference>
<feature type="compositionally biased region" description="Low complexity" evidence="5">
    <location>
        <begin position="373"/>
        <end position="388"/>
    </location>
</feature>
<feature type="compositionally biased region" description="Basic and acidic residues" evidence="5">
    <location>
        <begin position="284"/>
        <end position="298"/>
    </location>
</feature>
<dbReference type="PANTHER" id="PTHR43719">
    <property type="entry name" value="TWO-COMPONENT HISTIDINE KINASE"/>
    <property type="match status" value="1"/>
</dbReference>
<comment type="caution">
    <text evidence="8">The sequence shown here is derived from an EMBL/GenBank/DDBJ whole genome shotgun (WGS) entry which is preliminary data.</text>
</comment>
<feature type="region of interest" description="Disordered" evidence="5">
    <location>
        <begin position="474"/>
        <end position="505"/>
    </location>
</feature>
<evidence type="ECO:0000313" key="9">
    <source>
        <dbReference type="Proteomes" id="UP000183809"/>
    </source>
</evidence>
<evidence type="ECO:0000259" key="6">
    <source>
        <dbReference type="PROSITE" id="PS50109"/>
    </source>
</evidence>
<keyword evidence="1 4" id="KW-0597">Phosphoprotein</keyword>
<dbReference type="PROSITE" id="PS50110">
    <property type="entry name" value="RESPONSE_REGULATORY"/>
    <property type="match status" value="1"/>
</dbReference>
<dbReference type="SUPFAM" id="SSF52172">
    <property type="entry name" value="CheY-like"/>
    <property type="match status" value="1"/>
</dbReference>
<dbReference type="InterPro" id="IPR003018">
    <property type="entry name" value="GAF"/>
</dbReference>
<evidence type="ECO:0000259" key="7">
    <source>
        <dbReference type="PROSITE" id="PS50110"/>
    </source>
</evidence>
<dbReference type="InterPro" id="IPR050956">
    <property type="entry name" value="2C_system_His_kinase"/>
</dbReference>
<dbReference type="PROSITE" id="PS50109">
    <property type="entry name" value="HIS_KIN"/>
    <property type="match status" value="1"/>
</dbReference>
<dbReference type="Gene3D" id="1.10.287.130">
    <property type="match status" value="1"/>
</dbReference>
<feature type="compositionally biased region" description="Basic and acidic residues" evidence="5">
    <location>
        <begin position="477"/>
        <end position="487"/>
    </location>
</feature>
<feature type="region of interest" description="Disordered" evidence="5">
    <location>
        <begin position="274"/>
        <end position="312"/>
    </location>
</feature>
<keyword evidence="3" id="KW-0418">Kinase</keyword>
<dbReference type="PRINTS" id="PR00344">
    <property type="entry name" value="BCTRLSENSOR"/>
</dbReference>
<keyword evidence="2" id="KW-0808">Transferase</keyword>
<keyword evidence="9" id="KW-1185">Reference proteome</keyword>
<dbReference type="AlphaFoldDB" id="A0A1J9RL11"/>
<proteinExistence type="predicted"/>
<dbReference type="InterPro" id="IPR001789">
    <property type="entry name" value="Sig_transdc_resp-reg_receiver"/>
</dbReference>
<dbReference type="InterPro" id="IPR011006">
    <property type="entry name" value="CheY-like_superfamily"/>
</dbReference>
<feature type="region of interest" description="Disordered" evidence="5">
    <location>
        <begin position="354"/>
        <end position="414"/>
    </location>
</feature>
<dbReference type="InterPro" id="IPR036097">
    <property type="entry name" value="HisK_dim/P_sf"/>
</dbReference>
<accession>A0A1J9RL11</accession>
<dbReference type="InterPro" id="IPR003594">
    <property type="entry name" value="HATPase_dom"/>
</dbReference>
<dbReference type="Proteomes" id="UP000183809">
    <property type="component" value="Unassembled WGS sequence"/>
</dbReference>
<evidence type="ECO:0000256" key="4">
    <source>
        <dbReference type="PROSITE-ProRule" id="PRU00169"/>
    </source>
</evidence>
<dbReference type="SUPFAM" id="SSF47384">
    <property type="entry name" value="Homodimeric domain of signal transducing histidine kinase"/>
    <property type="match status" value="1"/>
</dbReference>
<dbReference type="PANTHER" id="PTHR43719:SF69">
    <property type="entry name" value="HISTIDINE KINASE G7"/>
    <property type="match status" value="1"/>
</dbReference>
<dbReference type="Gene3D" id="3.30.450.40">
    <property type="match status" value="1"/>
</dbReference>
<reference evidence="8 9" key="1">
    <citation type="submission" date="2016-10" db="EMBL/GenBank/DDBJ databases">
        <title>Proteomics and genomics reveal pathogen-plant mechanisms compatible with a hemibiotrophic lifestyle of Diplodia corticola.</title>
        <authorList>
            <person name="Fernandes I."/>
            <person name="De Jonge R."/>
            <person name="Van De Peer Y."/>
            <person name="Devreese B."/>
            <person name="Alves A."/>
            <person name="Esteves A.C."/>
        </authorList>
    </citation>
    <scope>NUCLEOTIDE SEQUENCE [LARGE SCALE GENOMIC DNA]</scope>
    <source>
        <strain evidence="8 9">CBS 112549</strain>
    </source>
</reference>
<dbReference type="STRING" id="236234.A0A1J9RL11"/>
<dbReference type="InterPro" id="IPR005467">
    <property type="entry name" value="His_kinase_dom"/>
</dbReference>
<dbReference type="SMART" id="SM00387">
    <property type="entry name" value="HATPase_c"/>
    <property type="match status" value="1"/>
</dbReference>
<dbReference type="CDD" id="cd00082">
    <property type="entry name" value="HisKA"/>
    <property type="match status" value="1"/>
</dbReference>
<evidence type="ECO:0000313" key="8">
    <source>
        <dbReference type="EMBL" id="OJD40658.1"/>
    </source>
</evidence>
<dbReference type="Gene3D" id="3.30.565.10">
    <property type="entry name" value="Histidine kinase-like ATPase, C-terminal domain"/>
    <property type="match status" value="1"/>
</dbReference>
<dbReference type="Pfam" id="PF00512">
    <property type="entry name" value="HisKA"/>
    <property type="match status" value="1"/>
</dbReference>
<dbReference type="Gene3D" id="3.40.50.2300">
    <property type="match status" value="1"/>
</dbReference>
<dbReference type="CDD" id="cd17546">
    <property type="entry name" value="REC_hyHK_CKI1_RcsC-like"/>
    <property type="match status" value="1"/>
</dbReference>
<sequence>MLPVYPEAARERDLHRYYQPWLDAQSLVNVNSQGASLALTYKGFRAQPSRDKALTAFAQLAALRLGVRRAMVSLVDAHQQYILSEATKTLSLIDDLRHGPGDEIWLGQTVIARNDGVEENLFGSRYTATDDDGSTYTGEGLVISDLRLDDRFKDREYVKSEPAVRFYAGVPIRTKAGHRIGAYSVSDEKPRHGLTVDEFKFMQDVAATVMEHLEMAKDRDDRNKGERMVRGLADFIEGVTVEPEQPVSAHLSPTIAPKPSEDVFGATSVMRTPSFRSHSATLKRQTENSRIEDREFPRPTRGPSFSSSTLPVSIAKPERTEHEDDVGQVFHRAANIIRSSTGADGVVFFGTVSSDIKTSPNDPTGGIADPSDDSQTSDSGPPSSSGDQRLPRRSRKSPGSVSSISKEAAAAMEGEHNARLDKICEVVGLATDPYTMREEPLSEKNFNFTERSMERYIKRFPHGKFFSFTDQGAGISSDEKSDPEHVKAGRAAISTTDHPKKPKKKEKLIPTELLKVLPGIRSLIFLPMWDPTVERWVAGAFIWTSTAGRLMSPDNELPYLKAFSNSIMSEVARVNAQKADRAKTTFIASISHELRSPLHGILGSVEFLHETAGTSYQASLFTSIEICGKTLLDTIDHVLDYAKINKLGRSHKRKKHETRQKQIPNGNDNSVMGVTAEFDLSALVEEVVEAVCAGDAFKKAHAGAFHDSGPAIKAFRSTSDAFVKDSVDVPPTTEDREGRVTILLNVHPMGGWNVKTQPGALRRIVMNLLGNALKYTTSGHVIVNLHASRSSDPTRLEAHLRIVDTGIGMSVEYQRTRLFSPFSQEDPFAVGTGLGLSIVRQIIDSLGGTIDVKSTKDVGTEVNVFLSLPLSAQQAKDPESTIMPAAVSTRGMTVCLLIPEASKTETFSGEDYRLISSFRDTCYNWFEMDVNESTTLQGIDADIFFVTEPSLVDKLFEFHASKSGTAPLVIVCRNPSEEIALKSREEHRLQALGRHVNVVSQPCGPRKLARIISSCLKHLEESKSKPACNRAISAPAVLRDQENGYHPGQAPPLPHRNVVSRSMSGSEENSGLEVPERSLLRDAITASSANHATAIAPTPSESALNRDPSSMDNPHLRILVVDDNPINLQLLVMFMKKHKFAYTEATNGLEAFERYKDATMAVKPTSQHTSSPEGFKSFDFVLMDISMPVMDGLASTREIRRYEHEKGVMPAKIVALTGLASAQAQEEAMGSGINDYLAKPVKFAELKKLVEKKRAKILSGER</sequence>
<dbReference type="SMART" id="SM00448">
    <property type="entry name" value="REC"/>
    <property type="match status" value="1"/>
</dbReference>
<dbReference type="FunFam" id="1.10.287.130:FF:000023">
    <property type="entry name" value="Sensor histidine kinase/response regulator, putative"/>
    <property type="match status" value="1"/>
</dbReference>
<dbReference type="InterPro" id="IPR036890">
    <property type="entry name" value="HATPase_C_sf"/>
</dbReference>
<dbReference type="InterPro" id="IPR004358">
    <property type="entry name" value="Sig_transdc_His_kin-like_C"/>
</dbReference>
<dbReference type="RefSeq" id="XP_020135501.1">
    <property type="nucleotide sequence ID" value="XM_020269582.1"/>
</dbReference>
<feature type="region of interest" description="Disordered" evidence="5">
    <location>
        <begin position="1089"/>
        <end position="1109"/>
    </location>
</feature>
<protein>
    <submittedName>
        <fullName evidence="8">Hsp90-like protein</fullName>
    </submittedName>
</protein>